<dbReference type="PROSITE" id="PS51352">
    <property type="entry name" value="THIOREDOXIN_2"/>
    <property type="match status" value="1"/>
</dbReference>
<dbReference type="PANTHER" id="PTHR42852:SF17">
    <property type="entry name" value="THIOREDOXIN-LIKE PROTEIN HI_1115"/>
    <property type="match status" value="1"/>
</dbReference>
<evidence type="ECO:0000256" key="2">
    <source>
        <dbReference type="SAM" id="SignalP"/>
    </source>
</evidence>
<feature type="domain" description="Thioredoxin" evidence="3">
    <location>
        <begin position="635"/>
        <end position="773"/>
    </location>
</feature>
<evidence type="ECO:0000313" key="5">
    <source>
        <dbReference type="Proteomes" id="UP001162741"/>
    </source>
</evidence>
<evidence type="ECO:0000256" key="1">
    <source>
        <dbReference type="ARBA" id="ARBA00023284"/>
    </source>
</evidence>
<dbReference type="SUPFAM" id="SSF52833">
    <property type="entry name" value="Thioredoxin-like"/>
    <property type="match status" value="1"/>
</dbReference>
<accession>A0ABY6IYK3</accession>
<feature type="signal peptide" evidence="2">
    <location>
        <begin position="1"/>
        <end position="18"/>
    </location>
</feature>
<name>A0ABY6IYK3_9BACT</name>
<dbReference type="Proteomes" id="UP001162741">
    <property type="component" value="Chromosome"/>
</dbReference>
<gene>
    <name evidence="4" type="ORF">MKQ68_12905</name>
</gene>
<organism evidence="4 5">
    <name type="scientific">Chitinophaga horti</name>
    <dbReference type="NCBI Taxonomy" id="2920382"/>
    <lineage>
        <taxon>Bacteria</taxon>
        <taxon>Pseudomonadati</taxon>
        <taxon>Bacteroidota</taxon>
        <taxon>Chitinophagia</taxon>
        <taxon>Chitinophagales</taxon>
        <taxon>Chitinophagaceae</taxon>
        <taxon>Chitinophaga</taxon>
    </lineage>
</organism>
<proteinExistence type="predicted"/>
<dbReference type="EMBL" id="CP107006">
    <property type="protein sequence ID" value="UYQ90992.1"/>
    <property type="molecule type" value="Genomic_DNA"/>
</dbReference>
<dbReference type="InterPro" id="IPR000866">
    <property type="entry name" value="AhpC/TSA"/>
</dbReference>
<protein>
    <submittedName>
        <fullName evidence="4">TlpA family protein disulfide reductase</fullName>
    </submittedName>
</protein>
<dbReference type="InterPro" id="IPR050553">
    <property type="entry name" value="Thioredoxin_ResA/DsbE_sf"/>
</dbReference>
<dbReference type="Pfam" id="PF00578">
    <property type="entry name" value="AhpC-TSA"/>
    <property type="match status" value="1"/>
</dbReference>
<dbReference type="InterPro" id="IPR036249">
    <property type="entry name" value="Thioredoxin-like_sf"/>
</dbReference>
<evidence type="ECO:0000259" key="3">
    <source>
        <dbReference type="PROSITE" id="PS51352"/>
    </source>
</evidence>
<dbReference type="PROSITE" id="PS00194">
    <property type="entry name" value="THIOREDOXIN_1"/>
    <property type="match status" value="1"/>
</dbReference>
<dbReference type="InterPro" id="IPR013766">
    <property type="entry name" value="Thioredoxin_domain"/>
</dbReference>
<keyword evidence="5" id="KW-1185">Reference proteome</keyword>
<dbReference type="CDD" id="cd02966">
    <property type="entry name" value="TlpA_like_family"/>
    <property type="match status" value="1"/>
</dbReference>
<dbReference type="InterPro" id="IPR017937">
    <property type="entry name" value="Thioredoxin_CS"/>
</dbReference>
<feature type="chain" id="PRO_5046289502" evidence="2">
    <location>
        <begin position="19"/>
        <end position="788"/>
    </location>
</feature>
<sequence length="788" mass="88338">MIKRYLLLLVSLAGYYTASSQHIVTKAGSETWYRITKKANVGMTEASSTDVRIKVKAATDTSLLLNCTITDIRDTLNGSPFGTASREVNTYSSNSLQSLALVNQSFDYTFVPGKVPDQPGIAALFAKAADRWSLKTDNRQMMQNNARTSLLDVNMIFPNVPKPLRELPPSFISADSSTIYEVTERTGKTTTLQATSNPATARQGHTFRKLLTYDNNTGLLLSGTFHQDIKENKDFPLFITTSVQQITAKEARASSLNQDLVDAVIKASYYSQALRPGPEVDSTLLENYIAQYDPILSNNDQYNVGKLGLVQGAKMTDKYRRYDQLLQKVPNSALANSYSHLFNKAQALKELDADGTYDVLKYMSRNTRTYNDWIQNSFAQSFLPMLDTAEAQKSWKANGASDEEVRDLMHKVRNSRATATKLIAMLVNDKDTVLSREVLPLYLWSQVKTQVNDKAALMQTVAKLESVSDGGDRGNQHRYALLVYQELKKAGYHAEATQLLNNTIQRLEKRVKDSLDITRHLQQNMLAYTYKIKSDEATDPNTSLNYLAKAAYYSPKNNSEKAHNSFYDRVFLNSEESYRIAFSAALLKQGSTNEALKILSDQLTVDPGMLTELKQSFGQSAPDKDFYSFLHDVVIRNWKTVPTFALQSADGNSTFKLEDYKGKWLLIDFWGTWCAPCRQELPKVNKFAQSVKNSPDIAFLSVACHDRAEAVTTFMDQEKYTFDAAMSDNKIEKNYAVSGYPSKFLVSPSGHMLEIPFGKDWEGIVALFTAVKPKTATEKASLKQTKSL</sequence>
<reference evidence="4" key="1">
    <citation type="submission" date="2022-10" db="EMBL/GenBank/DDBJ databases">
        <title>Chitinophaga sp. nov., isolated from soil.</title>
        <authorList>
            <person name="Jeon C.O."/>
        </authorList>
    </citation>
    <scope>NUCLEOTIDE SEQUENCE</scope>
    <source>
        <strain evidence="4">R8</strain>
    </source>
</reference>
<keyword evidence="1" id="KW-0676">Redox-active center</keyword>
<keyword evidence="2" id="KW-0732">Signal</keyword>
<dbReference type="PANTHER" id="PTHR42852">
    <property type="entry name" value="THIOL:DISULFIDE INTERCHANGE PROTEIN DSBE"/>
    <property type="match status" value="1"/>
</dbReference>
<evidence type="ECO:0000313" key="4">
    <source>
        <dbReference type="EMBL" id="UYQ90992.1"/>
    </source>
</evidence>
<dbReference type="RefSeq" id="WP_264279488.1">
    <property type="nucleotide sequence ID" value="NZ_CP107006.1"/>
</dbReference>
<dbReference type="Gene3D" id="3.40.30.10">
    <property type="entry name" value="Glutaredoxin"/>
    <property type="match status" value="1"/>
</dbReference>